<keyword evidence="13" id="KW-1185">Reference proteome</keyword>
<evidence type="ECO:0000256" key="8">
    <source>
        <dbReference type="ARBA" id="ARBA00023004"/>
    </source>
</evidence>
<dbReference type="Pfam" id="PF00724">
    <property type="entry name" value="Oxidored_FMN"/>
    <property type="match status" value="1"/>
</dbReference>
<dbReference type="Gene3D" id="3.20.20.70">
    <property type="entry name" value="Aldolase class I"/>
    <property type="match status" value="1"/>
</dbReference>
<dbReference type="InterPro" id="IPR051793">
    <property type="entry name" value="NADH:flavin_oxidoreductase"/>
</dbReference>
<keyword evidence="9" id="KW-0411">Iron-sulfur</keyword>
<dbReference type="RefSeq" id="WP_012103768.1">
    <property type="nucleotide sequence ID" value="NC_009706.1"/>
</dbReference>
<dbReference type="KEGG" id="ckl:CKL_3437"/>
<keyword evidence="8" id="KW-0408">Iron</keyword>
<dbReference type="HOGENOM" id="CLU_012153_1_1_9"/>
<feature type="domain" description="FAD/NAD(P)-binding" evidence="11">
    <location>
        <begin position="393"/>
        <end position="621"/>
    </location>
</feature>
<dbReference type="Pfam" id="PF07992">
    <property type="entry name" value="Pyr_redox_2"/>
    <property type="match status" value="1"/>
</dbReference>
<comment type="cofactor">
    <cofactor evidence="2">
        <name>[4Fe-4S] cluster</name>
        <dbReference type="ChEBI" id="CHEBI:49883"/>
    </cofactor>
</comment>
<reference evidence="12 13" key="1">
    <citation type="journal article" date="2008" name="Proc. Natl. Acad. Sci. U.S.A.">
        <title>The genome of Clostridium kluyveri, a strict anaerobe with unique metabolic features.</title>
        <authorList>
            <person name="Seedorf H."/>
            <person name="Fricke W.F."/>
            <person name="Veith B."/>
            <person name="Brueggemann H."/>
            <person name="Liesegang H."/>
            <person name="Strittmatter A."/>
            <person name="Miethke M."/>
            <person name="Buckel W."/>
            <person name="Hinderberger J."/>
            <person name="Li F."/>
            <person name="Hagemeier C."/>
            <person name="Thauer R.K."/>
            <person name="Gottschalk G."/>
        </authorList>
    </citation>
    <scope>NUCLEOTIDE SEQUENCE [LARGE SCALE GENOMIC DNA]</scope>
    <source>
        <strain evidence="13">ATCC 8527 / DSM 555 / NCIMB 10680</strain>
    </source>
</reference>
<dbReference type="GO" id="GO:0047540">
    <property type="term" value="F:2-enoate reductase activity"/>
    <property type="evidence" value="ECO:0007669"/>
    <property type="project" value="UniProtKB-EC"/>
</dbReference>
<keyword evidence="6" id="KW-0479">Metal-binding</keyword>
<comment type="similarity">
    <text evidence="3">In the N-terminal section; belongs to the NADH:flavin oxidoreductase/NADH oxidase family.</text>
</comment>
<evidence type="ECO:0000259" key="11">
    <source>
        <dbReference type="Pfam" id="PF07992"/>
    </source>
</evidence>
<gene>
    <name evidence="12" type="ordered locus">CKL_3437</name>
</gene>
<dbReference type="GO" id="GO:0010181">
    <property type="term" value="F:FMN binding"/>
    <property type="evidence" value="ECO:0007669"/>
    <property type="project" value="InterPro"/>
</dbReference>
<dbReference type="STRING" id="431943.CKL_3437"/>
<protein>
    <submittedName>
        <fullName evidence="12">Predicted enoate reductase</fullName>
        <ecNumber evidence="12">1.3.1.31</ecNumber>
    </submittedName>
</protein>
<dbReference type="InterPro" id="IPR013785">
    <property type="entry name" value="Aldolase_TIM"/>
</dbReference>
<dbReference type="InterPro" id="IPR001155">
    <property type="entry name" value="OxRdtase_FMN_N"/>
</dbReference>
<evidence type="ECO:0000313" key="13">
    <source>
        <dbReference type="Proteomes" id="UP000002411"/>
    </source>
</evidence>
<accession>A5N2U3</accession>
<evidence type="ECO:0000256" key="3">
    <source>
        <dbReference type="ARBA" id="ARBA00011048"/>
    </source>
</evidence>
<dbReference type="PANTHER" id="PTHR42917:SF2">
    <property type="entry name" value="2,4-DIENOYL-COA REDUCTASE [(2E)-ENOYL-COA-PRODUCING]"/>
    <property type="match status" value="1"/>
</dbReference>
<dbReference type="SUPFAM" id="SSF51905">
    <property type="entry name" value="FAD/NAD(P)-binding domain"/>
    <property type="match status" value="1"/>
</dbReference>
<proteinExistence type="inferred from homology"/>
<evidence type="ECO:0000259" key="10">
    <source>
        <dbReference type="Pfam" id="PF00724"/>
    </source>
</evidence>
<dbReference type="PRINTS" id="PR00469">
    <property type="entry name" value="PNDRDTASEII"/>
</dbReference>
<organism evidence="12 13">
    <name type="scientific">Clostridium kluyveri (strain ATCC 8527 / DSM 555 / NBRC 12016 / NCIMB 10680 / K1)</name>
    <dbReference type="NCBI Taxonomy" id="431943"/>
    <lineage>
        <taxon>Bacteria</taxon>
        <taxon>Bacillati</taxon>
        <taxon>Bacillota</taxon>
        <taxon>Clostridia</taxon>
        <taxon>Eubacteriales</taxon>
        <taxon>Clostridiaceae</taxon>
        <taxon>Clostridium</taxon>
    </lineage>
</organism>
<dbReference type="Proteomes" id="UP000002411">
    <property type="component" value="Chromosome"/>
</dbReference>
<evidence type="ECO:0000256" key="6">
    <source>
        <dbReference type="ARBA" id="ARBA00022723"/>
    </source>
</evidence>
<dbReference type="PANTHER" id="PTHR42917">
    <property type="entry name" value="2,4-DIENOYL-COA REDUCTASE"/>
    <property type="match status" value="1"/>
</dbReference>
<dbReference type="EC" id="1.3.1.31" evidence="12"/>
<comment type="cofactor">
    <cofactor evidence="1">
        <name>FMN</name>
        <dbReference type="ChEBI" id="CHEBI:58210"/>
    </cofactor>
</comment>
<evidence type="ECO:0000256" key="1">
    <source>
        <dbReference type="ARBA" id="ARBA00001917"/>
    </source>
</evidence>
<dbReference type="PRINTS" id="PR00368">
    <property type="entry name" value="FADPNR"/>
</dbReference>
<evidence type="ECO:0000256" key="9">
    <source>
        <dbReference type="ARBA" id="ARBA00023014"/>
    </source>
</evidence>
<keyword evidence="5" id="KW-0288">FMN</keyword>
<sequence>MYENLFKIGKIGSLEIKNRIVMEPMGNFYANEDGTVSEKDIAFYGERAKGGVGLIITEVVSVNGENGRANSHNLFLSKDMHIPGYKKLVEEIHKYDSKIFVEIYHPGRQGISAVNGNKPMLAPSAIECKCAHQPVRAMTTEEAEELVQDFINAAVRAKKAGIDGVELHAAHGYLINQFLSPYTNKRSDKYGGSFENRIRFLEEIILGIREKCGKEYPLIVRLSVDEFLRFANIEEKGIELKDGVEIVKYLEKLGIDAIDVSAGIYETMNTAWEPSSFEQGWKKNLAASVKEEVNIPVFSTAVIRDPAYADNMIAEGICDFVGSARQHVADPEWANKTRQGNTDKIRKCISCLTCMESLMSADITGVPMHCAVNVQAGEELKYSDFKEDGDGRTVVIIGAGPSGLEAARVLALRKFRPVLFEQKSQIGGQLEYANKPPEKDKITWLIDYYKDQCNELAIEIRLNKKPTIDEIKELNPYAVFIAEGSNPIMPKSIKGIDGKNVFSTTEILTGSVKIYNKKVSVVGSGMTGLETAHLLASMGNEITIFEMAEDIGPGLFFQNLIDIQEKLMKFNTKQYTNHKLSRIFENTAEFEVINEGSIKKYDFDYIVISLGTQSNTYLKDELSTNFEIVELLGDSKKPGRIRKAVETGFLAAYNL</sequence>
<evidence type="ECO:0000256" key="5">
    <source>
        <dbReference type="ARBA" id="ARBA00022643"/>
    </source>
</evidence>
<keyword evidence="7 12" id="KW-0560">Oxidoreductase</keyword>
<dbReference type="eggNOG" id="COG0446">
    <property type="taxonomic scope" value="Bacteria"/>
</dbReference>
<evidence type="ECO:0000256" key="2">
    <source>
        <dbReference type="ARBA" id="ARBA00001966"/>
    </source>
</evidence>
<dbReference type="SUPFAM" id="SSF51395">
    <property type="entry name" value="FMN-linked oxidoreductases"/>
    <property type="match status" value="1"/>
</dbReference>
<dbReference type="CDD" id="cd02803">
    <property type="entry name" value="OYE_like_FMN_family"/>
    <property type="match status" value="1"/>
</dbReference>
<dbReference type="Gene3D" id="3.40.50.720">
    <property type="entry name" value="NAD(P)-binding Rossmann-like Domain"/>
    <property type="match status" value="1"/>
</dbReference>
<dbReference type="Gene3D" id="3.50.50.60">
    <property type="entry name" value="FAD/NAD(P)-binding domain"/>
    <property type="match status" value="1"/>
</dbReference>
<evidence type="ECO:0000313" key="12">
    <source>
        <dbReference type="EMBL" id="EDK35439.1"/>
    </source>
</evidence>
<dbReference type="GO" id="GO:0046872">
    <property type="term" value="F:metal ion binding"/>
    <property type="evidence" value="ECO:0007669"/>
    <property type="project" value="UniProtKB-KW"/>
</dbReference>
<evidence type="ECO:0000256" key="4">
    <source>
        <dbReference type="ARBA" id="ARBA00022630"/>
    </source>
</evidence>
<dbReference type="GO" id="GO:0051536">
    <property type="term" value="F:iron-sulfur cluster binding"/>
    <property type="evidence" value="ECO:0007669"/>
    <property type="project" value="UniProtKB-KW"/>
</dbReference>
<dbReference type="InterPro" id="IPR023753">
    <property type="entry name" value="FAD/NAD-binding_dom"/>
</dbReference>
<dbReference type="InterPro" id="IPR036188">
    <property type="entry name" value="FAD/NAD-bd_sf"/>
</dbReference>
<dbReference type="AlphaFoldDB" id="A5N2U3"/>
<feature type="domain" description="NADH:flavin oxidoreductase/NADH oxidase N-terminal" evidence="10">
    <location>
        <begin position="5"/>
        <end position="342"/>
    </location>
</feature>
<evidence type="ECO:0000256" key="7">
    <source>
        <dbReference type="ARBA" id="ARBA00023002"/>
    </source>
</evidence>
<dbReference type="EMBL" id="CP000673">
    <property type="protein sequence ID" value="EDK35439.1"/>
    <property type="molecule type" value="Genomic_DNA"/>
</dbReference>
<dbReference type="eggNOG" id="COG1902">
    <property type="taxonomic scope" value="Bacteria"/>
</dbReference>
<keyword evidence="4" id="KW-0285">Flavoprotein</keyword>
<name>A5N2U3_CLOK5</name>